<keyword evidence="1" id="KW-0812">Transmembrane</keyword>
<evidence type="ECO:0000313" key="4">
    <source>
        <dbReference type="Proteomes" id="UP001227964"/>
    </source>
</evidence>
<keyword evidence="1" id="KW-0472">Membrane</keyword>
<dbReference type="NCBIfam" id="NF037970">
    <property type="entry name" value="vanZ_1"/>
    <property type="match status" value="1"/>
</dbReference>
<evidence type="ECO:0000256" key="1">
    <source>
        <dbReference type="SAM" id="Phobius"/>
    </source>
</evidence>
<gene>
    <name evidence="3" type="ORF">QPM17_07675</name>
</gene>
<dbReference type="RefSeq" id="WP_285390070.1">
    <property type="nucleotide sequence ID" value="NZ_JASSVS010000003.1"/>
</dbReference>
<keyword evidence="1" id="KW-1133">Transmembrane helix</keyword>
<dbReference type="PANTHER" id="PTHR28008">
    <property type="entry name" value="DOMAIN PROTEIN, PUTATIVE (AFU_ORTHOLOGUE AFUA_3G10980)-RELATED"/>
    <property type="match status" value="1"/>
</dbReference>
<protein>
    <submittedName>
        <fullName evidence="3">VanZ family protein</fullName>
    </submittedName>
</protein>
<reference evidence="3 4" key="1">
    <citation type="submission" date="2023-06" db="EMBL/GenBank/DDBJ databases">
        <title>Marinobacter azerbaijanicus a moderately halophilic, isolated from Urmia Lake in Azerbaijan region of Iran.</title>
        <authorList>
            <person name="Sanchez-Porro C."/>
            <person name="Aghdam E.M."/>
            <person name="Saheb S.M."/>
            <person name="Tarhriz V."/>
            <person name="Kazemi E."/>
            <person name="Ammozegar M.A."/>
            <person name="Ventosa A."/>
            <person name="Hejazi M.S."/>
        </authorList>
    </citation>
    <scope>NUCLEOTIDE SEQUENCE [LARGE SCALE GENOMIC DNA]</scope>
    <source>
        <strain evidence="3 4">TBZ242</strain>
    </source>
</reference>
<dbReference type="EMBL" id="JASSVS010000003">
    <property type="protein sequence ID" value="MDL0430999.1"/>
    <property type="molecule type" value="Genomic_DNA"/>
</dbReference>
<comment type="caution">
    <text evidence="3">The sequence shown here is derived from an EMBL/GenBank/DDBJ whole genome shotgun (WGS) entry which is preliminary data.</text>
</comment>
<keyword evidence="4" id="KW-1185">Reference proteome</keyword>
<evidence type="ECO:0000259" key="2">
    <source>
        <dbReference type="Pfam" id="PF04892"/>
    </source>
</evidence>
<sequence length="125" mass="13882">MAFLTQHIRSLLDFQPFWRAILVVSAVVIFYLATTSEPYPVPSSDNDKLNHVLAFLQLTIVTRLALPGLSRLWIIVALMAFGVSIEIVQAQLPYRTFAVTDILADAAGVTIGLLPSPMRRSENRT</sequence>
<feature type="transmembrane region" description="Helical" evidence="1">
    <location>
        <begin position="73"/>
        <end position="90"/>
    </location>
</feature>
<dbReference type="Pfam" id="PF04892">
    <property type="entry name" value="VanZ"/>
    <property type="match status" value="1"/>
</dbReference>
<proteinExistence type="predicted"/>
<dbReference type="InterPro" id="IPR006976">
    <property type="entry name" value="VanZ-like"/>
</dbReference>
<dbReference type="Proteomes" id="UP001227964">
    <property type="component" value="Unassembled WGS sequence"/>
</dbReference>
<organism evidence="3 4">
    <name type="scientific">Marinobacter azerbaijanicus</name>
    <dbReference type="NCBI Taxonomy" id="3050455"/>
    <lineage>
        <taxon>Bacteria</taxon>
        <taxon>Pseudomonadati</taxon>
        <taxon>Pseudomonadota</taxon>
        <taxon>Gammaproteobacteria</taxon>
        <taxon>Pseudomonadales</taxon>
        <taxon>Marinobacteraceae</taxon>
        <taxon>Marinobacter</taxon>
    </lineage>
</organism>
<dbReference type="PANTHER" id="PTHR28008:SF1">
    <property type="entry name" value="DOMAIN PROTEIN, PUTATIVE (AFU_ORTHOLOGUE AFUA_3G10980)-RELATED"/>
    <property type="match status" value="1"/>
</dbReference>
<feature type="transmembrane region" description="Helical" evidence="1">
    <location>
        <begin position="16"/>
        <end position="34"/>
    </location>
</feature>
<evidence type="ECO:0000313" key="3">
    <source>
        <dbReference type="EMBL" id="MDL0430999.1"/>
    </source>
</evidence>
<accession>A0ABT7IA04</accession>
<name>A0ABT7IA04_9GAMM</name>
<feature type="domain" description="VanZ-like" evidence="2">
    <location>
        <begin position="40"/>
        <end position="114"/>
    </location>
</feature>